<dbReference type="SUPFAM" id="SSF56349">
    <property type="entry name" value="DNA breaking-rejoining enzymes"/>
    <property type="match status" value="1"/>
</dbReference>
<dbReference type="Proteomes" id="UP000571084">
    <property type="component" value="Unassembled WGS sequence"/>
</dbReference>
<dbReference type="Gene3D" id="1.10.443.10">
    <property type="entry name" value="Intergrase catalytic core"/>
    <property type="match status" value="1"/>
</dbReference>
<reference evidence="2 3" key="1">
    <citation type="submission" date="2020-08" db="EMBL/GenBank/DDBJ databases">
        <title>Genomic Encyclopedia of Type Strains, Phase IV (KMG-IV): sequencing the most valuable type-strain genomes for metagenomic binning, comparative biology and taxonomic classification.</title>
        <authorList>
            <person name="Goeker M."/>
        </authorList>
    </citation>
    <scope>NUCLEOTIDE SEQUENCE [LARGE SCALE GENOMIC DNA]</scope>
    <source>
        <strain evidence="2 3">DSM 23240</strain>
    </source>
</reference>
<organism evidence="2 3">
    <name type="scientific">Glaciimonas immobilis</name>
    <dbReference type="NCBI Taxonomy" id="728004"/>
    <lineage>
        <taxon>Bacteria</taxon>
        <taxon>Pseudomonadati</taxon>
        <taxon>Pseudomonadota</taxon>
        <taxon>Betaproteobacteria</taxon>
        <taxon>Burkholderiales</taxon>
        <taxon>Oxalobacteraceae</taxon>
        <taxon>Glaciimonas</taxon>
    </lineage>
</organism>
<protein>
    <submittedName>
        <fullName evidence="2">Integrase</fullName>
    </submittedName>
</protein>
<dbReference type="EMBL" id="JACHHQ010000002">
    <property type="protein sequence ID" value="MBB5199155.1"/>
    <property type="molecule type" value="Genomic_DNA"/>
</dbReference>
<evidence type="ECO:0000313" key="2">
    <source>
        <dbReference type="EMBL" id="MBB5199155.1"/>
    </source>
</evidence>
<keyword evidence="3" id="KW-1185">Reference proteome</keyword>
<dbReference type="GO" id="GO:0015074">
    <property type="term" value="P:DNA integration"/>
    <property type="evidence" value="ECO:0007669"/>
    <property type="project" value="InterPro"/>
</dbReference>
<accession>A0A840RN86</accession>
<sequence length="64" mass="7493">MALMWRLRGDVRYRKPTRHTFASSLLMLGANPLYVATQMAHVDTTMITKHYEKWIENGIDVDKL</sequence>
<evidence type="ECO:0000313" key="3">
    <source>
        <dbReference type="Proteomes" id="UP000571084"/>
    </source>
</evidence>
<dbReference type="InterPro" id="IPR011010">
    <property type="entry name" value="DNA_brk_join_enz"/>
</dbReference>
<comment type="caution">
    <text evidence="2">The sequence shown here is derived from an EMBL/GenBank/DDBJ whole genome shotgun (WGS) entry which is preliminary data.</text>
</comment>
<keyword evidence="1" id="KW-0233">DNA recombination</keyword>
<gene>
    <name evidence="2" type="ORF">HNR39_000982</name>
</gene>
<dbReference type="GO" id="GO:0006310">
    <property type="term" value="P:DNA recombination"/>
    <property type="evidence" value="ECO:0007669"/>
    <property type="project" value="UniProtKB-KW"/>
</dbReference>
<proteinExistence type="predicted"/>
<evidence type="ECO:0000256" key="1">
    <source>
        <dbReference type="ARBA" id="ARBA00023172"/>
    </source>
</evidence>
<name>A0A840RN86_9BURK</name>
<dbReference type="AlphaFoldDB" id="A0A840RN86"/>
<dbReference type="GO" id="GO:0003677">
    <property type="term" value="F:DNA binding"/>
    <property type="evidence" value="ECO:0007669"/>
    <property type="project" value="InterPro"/>
</dbReference>
<dbReference type="InterPro" id="IPR013762">
    <property type="entry name" value="Integrase-like_cat_sf"/>
</dbReference>